<sequence>MAKKHLLLADDDEIILALFGKGLRNAGYDVSVAASGEAALKIVAAEQIDLAILDVDMPPGMSGIETANQMRDFEVPVIFLSAYDGSQIVQAALAEGALGYVIKPIDVQNIIPTIETALERANELKSSKVTEKQLDVTLDKSKAVNIAVGVVMERCRKNQDEAFEILRLQARAEKRKVHEIAEKMINALELINTIGSK</sequence>
<keyword evidence="1" id="KW-0597">Phosphoprotein</keyword>
<dbReference type="PROSITE" id="PS50921">
    <property type="entry name" value="ANTAR"/>
    <property type="match status" value="1"/>
</dbReference>
<organism evidence="4">
    <name type="scientific">hydrothermal vent metagenome</name>
    <dbReference type="NCBI Taxonomy" id="652676"/>
    <lineage>
        <taxon>unclassified sequences</taxon>
        <taxon>metagenomes</taxon>
        <taxon>ecological metagenomes</taxon>
    </lineage>
</organism>
<evidence type="ECO:0000313" key="4">
    <source>
        <dbReference type="EMBL" id="VAX11012.1"/>
    </source>
</evidence>
<evidence type="ECO:0000256" key="1">
    <source>
        <dbReference type="ARBA" id="ARBA00022553"/>
    </source>
</evidence>
<feature type="domain" description="Response regulatory" evidence="2">
    <location>
        <begin position="5"/>
        <end position="118"/>
    </location>
</feature>
<dbReference type="Gene3D" id="3.40.50.2300">
    <property type="match status" value="1"/>
</dbReference>
<dbReference type="InterPro" id="IPR005561">
    <property type="entry name" value="ANTAR"/>
</dbReference>
<evidence type="ECO:0000259" key="3">
    <source>
        <dbReference type="PROSITE" id="PS50921"/>
    </source>
</evidence>
<feature type="domain" description="ANTAR" evidence="3">
    <location>
        <begin position="124"/>
        <end position="185"/>
    </location>
</feature>
<name>A0A3B1B4E6_9ZZZZ</name>
<dbReference type="InterPro" id="IPR008327">
    <property type="entry name" value="Sig_transdc_resp-reg_antiterm"/>
</dbReference>
<dbReference type="SUPFAM" id="SSF52172">
    <property type="entry name" value="CheY-like"/>
    <property type="match status" value="1"/>
</dbReference>
<dbReference type="PANTHER" id="PTHR44591">
    <property type="entry name" value="STRESS RESPONSE REGULATOR PROTEIN 1"/>
    <property type="match status" value="1"/>
</dbReference>
<dbReference type="InterPro" id="IPR001789">
    <property type="entry name" value="Sig_transdc_resp-reg_receiver"/>
</dbReference>
<proteinExistence type="predicted"/>
<dbReference type="Gene3D" id="1.10.10.10">
    <property type="entry name" value="Winged helix-like DNA-binding domain superfamily/Winged helix DNA-binding domain"/>
    <property type="match status" value="1"/>
</dbReference>
<reference evidence="4" key="1">
    <citation type="submission" date="2018-06" db="EMBL/GenBank/DDBJ databases">
        <authorList>
            <person name="Zhirakovskaya E."/>
        </authorList>
    </citation>
    <scope>NUCLEOTIDE SEQUENCE</scope>
</reference>
<dbReference type="PROSITE" id="PS50110">
    <property type="entry name" value="RESPONSE_REGULATORY"/>
    <property type="match status" value="1"/>
</dbReference>
<evidence type="ECO:0008006" key="5">
    <source>
        <dbReference type="Google" id="ProtNLM"/>
    </source>
</evidence>
<evidence type="ECO:0000259" key="2">
    <source>
        <dbReference type="PROSITE" id="PS50110"/>
    </source>
</evidence>
<dbReference type="CDD" id="cd00156">
    <property type="entry name" value="REC"/>
    <property type="match status" value="1"/>
</dbReference>
<dbReference type="EMBL" id="UOFX01000080">
    <property type="protein sequence ID" value="VAX11012.1"/>
    <property type="molecule type" value="Genomic_DNA"/>
</dbReference>
<dbReference type="Pfam" id="PF00072">
    <property type="entry name" value="Response_reg"/>
    <property type="match status" value="1"/>
</dbReference>
<dbReference type="GO" id="GO:0003723">
    <property type="term" value="F:RNA binding"/>
    <property type="evidence" value="ECO:0007669"/>
    <property type="project" value="InterPro"/>
</dbReference>
<dbReference type="SMART" id="SM01012">
    <property type="entry name" value="ANTAR"/>
    <property type="match status" value="1"/>
</dbReference>
<dbReference type="PIRSF" id="PIRSF036382">
    <property type="entry name" value="RR_antiterm"/>
    <property type="match status" value="1"/>
</dbReference>
<dbReference type="Pfam" id="PF03861">
    <property type="entry name" value="ANTAR"/>
    <property type="match status" value="1"/>
</dbReference>
<protein>
    <recommendedName>
        <fullName evidence="5">Response regulator NasT</fullName>
    </recommendedName>
</protein>
<dbReference type="InterPro" id="IPR050595">
    <property type="entry name" value="Bact_response_regulator"/>
</dbReference>
<dbReference type="GO" id="GO:0000160">
    <property type="term" value="P:phosphorelay signal transduction system"/>
    <property type="evidence" value="ECO:0007669"/>
    <property type="project" value="InterPro"/>
</dbReference>
<dbReference type="SMART" id="SM00448">
    <property type="entry name" value="REC"/>
    <property type="match status" value="1"/>
</dbReference>
<dbReference type="InterPro" id="IPR036388">
    <property type="entry name" value="WH-like_DNA-bd_sf"/>
</dbReference>
<dbReference type="AlphaFoldDB" id="A0A3B1B4E6"/>
<accession>A0A3B1B4E6</accession>
<dbReference type="InterPro" id="IPR011006">
    <property type="entry name" value="CheY-like_superfamily"/>
</dbReference>
<gene>
    <name evidence="4" type="ORF">MNBD_GAMMA26-1836</name>
</gene>
<dbReference type="PANTHER" id="PTHR44591:SF3">
    <property type="entry name" value="RESPONSE REGULATORY DOMAIN-CONTAINING PROTEIN"/>
    <property type="match status" value="1"/>
</dbReference>